<dbReference type="GO" id="GO:0004197">
    <property type="term" value="F:cysteine-type endopeptidase activity"/>
    <property type="evidence" value="ECO:0007669"/>
    <property type="project" value="InterPro"/>
</dbReference>
<dbReference type="InterPro" id="IPR011990">
    <property type="entry name" value="TPR-like_helical_dom_sf"/>
</dbReference>
<reference evidence="4 5" key="1">
    <citation type="submission" date="2017-03" db="EMBL/GenBank/DDBJ databases">
        <authorList>
            <person name="Afonso C.L."/>
            <person name="Miller P.J."/>
            <person name="Scott M.A."/>
            <person name="Spackman E."/>
            <person name="Goraichik I."/>
            <person name="Dimitrov K.M."/>
            <person name="Suarez D.L."/>
            <person name="Swayne D.E."/>
        </authorList>
    </citation>
    <scope>NUCLEOTIDE SEQUENCE [LARGE SCALE GENOMIC DNA]</scope>
    <source>
        <strain evidence="4">PRJEB14757</strain>
    </source>
</reference>
<evidence type="ECO:0000313" key="5">
    <source>
        <dbReference type="Proteomes" id="UP000191931"/>
    </source>
</evidence>
<dbReference type="Gene3D" id="1.25.40.10">
    <property type="entry name" value="Tetratricopeptide repeat domain"/>
    <property type="match status" value="1"/>
</dbReference>
<dbReference type="PROSITE" id="PS50293">
    <property type="entry name" value="TPR_REGION"/>
    <property type="match status" value="1"/>
</dbReference>
<feature type="repeat" description="TPR" evidence="2">
    <location>
        <begin position="43"/>
        <end position="76"/>
    </location>
</feature>
<dbReference type="STRING" id="1246637.MTBBW1_1510001"/>
<dbReference type="InterPro" id="IPR029030">
    <property type="entry name" value="Caspase-like_dom_sf"/>
</dbReference>
<comment type="similarity">
    <text evidence="1">Belongs to the peptidase C14A family.</text>
</comment>
<dbReference type="PANTHER" id="PTHR22576">
    <property type="entry name" value="MUCOSA ASSOCIATED LYMPHOID TISSUE LYMPHOMA TRANSLOCATION PROTEIN 1/PARACASPASE"/>
    <property type="match status" value="1"/>
</dbReference>
<dbReference type="InterPro" id="IPR015917">
    <property type="entry name" value="Pept_C14A"/>
</dbReference>
<dbReference type="Proteomes" id="UP000191931">
    <property type="component" value="Unassembled WGS sequence"/>
</dbReference>
<feature type="domain" description="Caspase family p20" evidence="3">
    <location>
        <begin position="270"/>
        <end position="401"/>
    </location>
</feature>
<dbReference type="Gene3D" id="2.60.40.10">
    <property type="entry name" value="Immunoglobulins"/>
    <property type="match status" value="1"/>
</dbReference>
<dbReference type="InterPro" id="IPR052039">
    <property type="entry name" value="Caspase-related_regulators"/>
</dbReference>
<dbReference type="Gene3D" id="3.40.50.1460">
    <property type="match status" value="1"/>
</dbReference>
<organism evidence="4 5">
    <name type="scientific">Desulfamplus magnetovallimortis</name>
    <dbReference type="NCBI Taxonomy" id="1246637"/>
    <lineage>
        <taxon>Bacteria</taxon>
        <taxon>Pseudomonadati</taxon>
        <taxon>Thermodesulfobacteriota</taxon>
        <taxon>Desulfobacteria</taxon>
        <taxon>Desulfobacterales</taxon>
        <taxon>Desulfobacteraceae</taxon>
        <taxon>Desulfamplus</taxon>
    </lineage>
</organism>
<evidence type="ECO:0000259" key="3">
    <source>
        <dbReference type="PROSITE" id="PS50208"/>
    </source>
</evidence>
<keyword evidence="2" id="KW-0802">TPR repeat</keyword>
<keyword evidence="5" id="KW-1185">Reference proteome</keyword>
<dbReference type="PROSITE" id="PS50208">
    <property type="entry name" value="CASPASE_P20"/>
    <property type="match status" value="1"/>
</dbReference>
<accession>A0A1W1H8P7</accession>
<dbReference type="InterPro" id="IPR011600">
    <property type="entry name" value="Pept_C14_caspase"/>
</dbReference>
<evidence type="ECO:0000313" key="4">
    <source>
        <dbReference type="EMBL" id="SLM28765.1"/>
    </source>
</evidence>
<dbReference type="SUPFAM" id="SSF48452">
    <property type="entry name" value="TPR-like"/>
    <property type="match status" value="1"/>
</dbReference>
<dbReference type="SUPFAM" id="SSF52129">
    <property type="entry name" value="Caspase-like"/>
    <property type="match status" value="1"/>
</dbReference>
<protein>
    <recommendedName>
        <fullName evidence="3">Caspase family p20 domain-containing protein</fullName>
    </recommendedName>
</protein>
<dbReference type="InterPro" id="IPR001309">
    <property type="entry name" value="Pept_C14_p20"/>
</dbReference>
<dbReference type="SMART" id="SM00115">
    <property type="entry name" value="CASc"/>
    <property type="match status" value="1"/>
</dbReference>
<dbReference type="PANTHER" id="PTHR22576:SF37">
    <property type="entry name" value="MUCOSA-ASSOCIATED LYMPHOID TISSUE LYMPHOMA TRANSLOCATION PROTEIN 1"/>
    <property type="match status" value="1"/>
</dbReference>
<dbReference type="OrthoDB" id="9768004at2"/>
<dbReference type="AlphaFoldDB" id="A0A1W1H8P7"/>
<dbReference type="InterPro" id="IPR019734">
    <property type="entry name" value="TPR_rpt"/>
</dbReference>
<dbReference type="InterPro" id="IPR013783">
    <property type="entry name" value="Ig-like_fold"/>
</dbReference>
<dbReference type="PROSITE" id="PS50005">
    <property type="entry name" value="TPR"/>
    <property type="match status" value="1"/>
</dbReference>
<name>A0A1W1H8P7_9BACT</name>
<dbReference type="PROSITE" id="PS51257">
    <property type="entry name" value="PROKAR_LIPOPROTEIN"/>
    <property type="match status" value="1"/>
</dbReference>
<gene>
    <name evidence="4" type="ORF">MTBBW1_1510001</name>
</gene>
<sequence length="498" mass="55321">MNNMLAKMIVFVVWITIISCVGVSNNADITHYNAFIDKNPNDAEAYFNRGLAWYKNGEYGKAITDCNKAVDLAPNDPLMLNKLAWFLSVSPNTHLRNGPKAVQLAEKAVALRPDDGRFIDTLAAAYAESNLFEKAVAYQKKAIDILKSQNRKINPAVFKRLKQYEVSLATHAQKIDKIAPKILLVENSRGINRLPLSNVLIQGQAVDESGIKSVYINDQIASIDQKGNFKVSIDLDAGQTSVIIRATDMYNNEATRTLIVNGEKLNIKQEKRLSLIIGNSNYTLESATLKNPVNDAISMKSHLERVGFDVIKYENIDQTTMKKAIDNFGTKLKKYDIGLFFYAGHGIQSKGHNYLIPVDAKLENENDIEYNCVNVGRILAKMESAENKTNIIILDACRNNPFERSWIRSVEGRGLAFMDAPSGSLIAYATSPGKTASDGIDAKNGLYTSALLKHIETPNINILQMFQRVRKSVIEKSSGKQTPWESTSLVGDLVLVKK</sequence>
<dbReference type="Pfam" id="PF00656">
    <property type="entry name" value="Peptidase_C14"/>
    <property type="match status" value="1"/>
</dbReference>
<evidence type="ECO:0000256" key="1">
    <source>
        <dbReference type="ARBA" id="ARBA00010134"/>
    </source>
</evidence>
<dbReference type="EMBL" id="FWEV01000059">
    <property type="protein sequence ID" value="SLM28765.1"/>
    <property type="molecule type" value="Genomic_DNA"/>
</dbReference>
<dbReference type="SMART" id="SM00028">
    <property type="entry name" value="TPR"/>
    <property type="match status" value="2"/>
</dbReference>
<evidence type="ECO:0000256" key="2">
    <source>
        <dbReference type="PROSITE-ProRule" id="PRU00339"/>
    </source>
</evidence>
<dbReference type="GO" id="GO:0006508">
    <property type="term" value="P:proteolysis"/>
    <property type="evidence" value="ECO:0007669"/>
    <property type="project" value="InterPro"/>
</dbReference>
<dbReference type="Pfam" id="PF00515">
    <property type="entry name" value="TPR_1"/>
    <property type="match status" value="1"/>
</dbReference>
<proteinExistence type="inferred from homology"/>